<evidence type="ECO:0000259" key="14">
    <source>
        <dbReference type="PROSITE" id="PS51471"/>
    </source>
</evidence>
<evidence type="ECO:0000256" key="9">
    <source>
        <dbReference type="ARBA" id="ARBA00022964"/>
    </source>
</evidence>
<dbReference type="PANTHER" id="PTHR10869">
    <property type="entry name" value="PROLYL 4-HYDROXYLASE ALPHA SUBUNIT"/>
    <property type="match status" value="1"/>
</dbReference>
<dbReference type="GO" id="GO:0004656">
    <property type="term" value="F:procollagen-proline 4-dioxygenase activity"/>
    <property type="evidence" value="ECO:0007669"/>
    <property type="project" value="UniProtKB-EC"/>
</dbReference>
<dbReference type="Gene3D" id="2.60.120.620">
    <property type="entry name" value="q2cbj1_9rhob like domain"/>
    <property type="match status" value="1"/>
</dbReference>
<gene>
    <name evidence="15" type="primary">PH4alphaSG1</name>
</gene>
<evidence type="ECO:0000256" key="6">
    <source>
        <dbReference type="ARBA" id="ARBA00022723"/>
    </source>
</evidence>
<evidence type="ECO:0000256" key="10">
    <source>
        <dbReference type="ARBA" id="ARBA00023002"/>
    </source>
</evidence>
<keyword evidence="6" id="KW-0479">Metal-binding</keyword>
<evidence type="ECO:0000256" key="5">
    <source>
        <dbReference type="ARBA" id="ARBA00012269"/>
    </source>
</evidence>
<dbReference type="Pfam" id="PF08336">
    <property type="entry name" value="P4Ha_N"/>
    <property type="match status" value="1"/>
</dbReference>
<dbReference type="GO" id="GO:0005506">
    <property type="term" value="F:iron ion binding"/>
    <property type="evidence" value="ECO:0007669"/>
    <property type="project" value="InterPro"/>
</dbReference>
<keyword evidence="10" id="KW-0560">Oxidoreductase</keyword>
<evidence type="ECO:0000313" key="15">
    <source>
        <dbReference type="EMBL" id="CDW31416.1"/>
    </source>
</evidence>
<evidence type="ECO:0000256" key="13">
    <source>
        <dbReference type="SAM" id="SignalP"/>
    </source>
</evidence>
<dbReference type="Gene3D" id="1.25.40.10">
    <property type="entry name" value="Tetratricopeptide repeat domain"/>
    <property type="match status" value="1"/>
</dbReference>
<keyword evidence="8" id="KW-0847">Vitamin C</keyword>
<dbReference type="InterPro" id="IPR006620">
    <property type="entry name" value="Pro_4_hyd_alph"/>
</dbReference>
<organism evidence="15">
    <name type="scientific">Lepeophtheirus salmonis</name>
    <name type="common">Salmon louse</name>
    <name type="synonym">Caligus salmonis</name>
    <dbReference type="NCBI Taxonomy" id="72036"/>
    <lineage>
        <taxon>Eukaryota</taxon>
        <taxon>Metazoa</taxon>
        <taxon>Ecdysozoa</taxon>
        <taxon>Arthropoda</taxon>
        <taxon>Crustacea</taxon>
        <taxon>Multicrustacea</taxon>
        <taxon>Hexanauplia</taxon>
        <taxon>Copepoda</taxon>
        <taxon>Siphonostomatoida</taxon>
        <taxon>Caligidae</taxon>
        <taxon>Lepeophtheirus</taxon>
    </lineage>
</organism>
<dbReference type="Gene3D" id="6.10.140.1460">
    <property type="match status" value="1"/>
</dbReference>
<dbReference type="PROSITE" id="PS51471">
    <property type="entry name" value="FE2OG_OXY"/>
    <property type="match status" value="1"/>
</dbReference>
<dbReference type="PANTHER" id="PTHR10869:SF244">
    <property type="entry name" value="PROLYL 4-HYDROXYLASE SUBUNIT ALPHA-2"/>
    <property type="match status" value="1"/>
</dbReference>
<dbReference type="InterPro" id="IPR005123">
    <property type="entry name" value="Oxoglu/Fe-dep_dioxygenase_dom"/>
</dbReference>
<keyword evidence="9" id="KW-0223">Dioxygenase</keyword>
<feature type="domain" description="Fe2OG dioxygenase" evidence="14">
    <location>
        <begin position="418"/>
        <end position="521"/>
    </location>
</feature>
<dbReference type="EC" id="1.14.11.2" evidence="5"/>
<dbReference type="EMBL" id="HACA01014055">
    <property type="protein sequence ID" value="CDW31416.1"/>
    <property type="molecule type" value="Transcribed_RNA"/>
</dbReference>
<evidence type="ECO:0000256" key="8">
    <source>
        <dbReference type="ARBA" id="ARBA00022896"/>
    </source>
</evidence>
<name>A0A0K2U196_LEPSM</name>
<evidence type="ECO:0000256" key="2">
    <source>
        <dbReference type="ARBA" id="ARBA00002035"/>
    </source>
</evidence>
<dbReference type="Pfam" id="PF13640">
    <property type="entry name" value="2OG-FeII_Oxy_3"/>
    <property type="match status" value="1"/>
</dbReference>
<dbReference type="AlphaFoldDB" id="A0A0K2U196"/>
<accession>A0A0K2U196</accession>
<evidence type="ECO:0000256" key="1">
    <source>
        <dbReference type="ARBA" id="ARBA00001961"/>
    </source>
</evidence>
<dbReference type="InterPro" id="IPR045054">
    <property type="entry name" value="P4HA-like"/>
</dbReference>
<feature type="signal peptide" evidence="13">
    <location>
        <begin position="1"/>
        <end position="16"/>
    </location>
</feature>
<dbReference type="InterPro" id="IPR044862">
    <property type="entry name" value="Pro_4_hyd_alph_FE2OG_OXY"/>
</dbReference>
<comment type="subcellular location">
    <subcellularLocation>
        <location evidence="3">Endoplasmic reticulum lumen</location>
    </subcellularLocation>
</comment>
<dbReference type="GO" id="GO:0005788">
    <property type="term" value="C:endoplasmic reticulum lumen"/>
    <property type="evidence" value="ECO:0007669"/>
    <property type="project" value="UniProtKB-SubCell"/>
</dbReference>
<dbReference type="OrthoDB" id="420380at2759"/>
<protein>
    <recommendedName>
        <fullName evidence="5">procollagen-proline 4-dioxygenase</fullName>
        <ecNumber evidence="5">1.14.11.2</ecNumber>
    </recommendedName>
</protein>
<evidence type="ECO:0000256" key="3">
    <source>
        <dbReference type="ARBA" id="ARBA00004319"/>
    </source>
</evidence>
<keyword evidence="13" id="KW-0732">Signal</keyword>
<keyword evidence="11" id="KW-0408">Iron</keyword>
<evidence type="ECO:0000256" key="11">
    <source>
        <dbReference type="ARBA" id="ARBA00023004"/>
    </source>
</evidence>
<comment type="function">
    <text evidence="2">Catalyzes the post-translational formation of 4-hydroxyproline in -Xaa-Pro-Gly- sequences in collagens and other proteins.</text>
</comment>
<evidence type="ECO:0000256" key="12">
    <source>
        <dbReference type="ARBA" id="ARBA00023180"/>
    </source>
</evidence>
<evidence type="ECO:0000256" key="4">
    <source>
        <dbReference type="ARBA" id="ARBA00006511"/>
    </source>
</evidence>
<dbReference type="InterPro" id="IPR011990">
    <property type="entry name" value="TPR-like_helical_dom_sf"/>
</dbReference>
<comment type="similarity">
    <text evidence="4">Belongs to the P4HA family.</text>
</comment>
<reference evidence="15" key="1">
    <citation type="submission" date="2014-05" db="EMBL/GenBank/DDBJ databases">
        <authorList>
            <person name="Chronopoulou M."/>
        </authorList>
    </citation>
    <scope>NUCLEOTIDE SEQUENCE</scope>
    <source>
        <tissue evidence="15">Whole organism</tissue>
    </source>
</reference>
<comment type="cofactor">
    <cofactor evidence="1">
        <name>L-ascorbate</name>
        <dbReference type="ChEBI" id="CHEBI:38290"/>
    </cofactor>
</comment>
<evidence type="ECO:0000256" key="7">
    <source>
        <dbReference type="ARBA" id="ARBA00022824"/>
    </source>
</evidence>
<proteinExistence type="inferred from homology"/>
<sequence>MILLIILIYFCEYSTPSKIELFSSSDSIGRLANVNSRLNNKIQIYLEELNQQISILDNFLSTYYDEYNLTESQADTYISNPINAFTLIKRTSHEWLKIHDSIYNETSENMFTEISELLSGLPNSGDIEGAANGLFLLQETYNLDIDLFAKGVISINGEIKGEMENNAALNGNDMSLMGKLAFNKQVYDRAYEWLISSLKKAIEDNDSVETISQIKKDIKTVIKYHDQILETRGSPRGSTWRTYVNPLEPKLASKNKYKNALKANNGSMSYKMEYKLLTELKDYEITDQFNALCRGEDIRDPIDDKDLSCSYLHFNDPYLKLGPFKLENLNSYPFIGVYHDFLYDNEIESFKSHSRPLLERSQHSGKKNSNEVSFKRTSKQTWLVDAETQNNNTVNTLANKISNRISYATKLAVKSKKGGEDYQIANYGMGGVYTPHMDSFGANSNKLDGDRLATVMAYLSDVEIGGLTVFPMIGIAIPPVKGTMVIWFNTDAIENQNPLTLHGGCPVISGSKWITNKWVKTYWQWKKFPCYSGHEEFIKKSRPFDNNYFRGS</sequence>
<feature type="chain" id="PRO_5005488273" description="procollagen-proline 4-dioxygenase" evidence="13">
    <location>
        <begin position="17"/>
        <end position="552"/>
    </location>
</feature>
<dbReference type="SMART" id="SM00702">
    <property type="entry name" value="P4Hc"/>
    <property type="match status" value="1"/>
</dbReference>
<keyword evidence="12" id="KW-0325">Glycoprotein</keyword>
<dbReference type="GO" id="GO:0031418">
    <property type="term" value="F:L-ascorbic acid binding"/>
    <property type="evidence" value="ECO:0007669"/>
    <property type="project" value="UniProtKB-KW"/>
</dbReference>
<dbReference type="InterPro" id="IPR013547">
    <property type="entry name" value="P4H_N"/>
</dbReference>
<keyword evidence="7" id="KW-0256">Endoplasmic reticulum</keyword>